<dbReference type="AlphaFoldDB" id="A0A838ZP69"/>
<dbReference type="InterPro" id="IPR008969">
    <property type="entry name" value="CarboxyPept-like_regulatory"/>
</dbReference>
<evidence type="ECO:0000256" key="3">
    <source>
        <dbReference type="ARBA" id="ARBA00022452"/>
    </source>
</evidence>
<comment type="subcellular location">
    <subcellularLocation>
        <location evidence="1 8">Cell outer membrane</location>
        <topology evidence="1 8">Multi-pass membrane protein</topology>
    </subcellularLocation>
</comment>
<name>A0A838ZP69_9FLAO</name>
<feature type="domain" description="TonB-dependent receptor-like beta-barrel" evidence="11">
    <location>
        <begin position="404"/>
        <end position="771"/>
    </location>
</feature>
<evidence type="ECO:0000256" key="2">
    <source>
        <dbReference type="ARBA" id="ARBA00022448"/>
    </source>
</evidence>
<evidence type="ECO:0000256" key="1">
    <source>
        <dbReference type="ARBA" id="ARBA00004571"/>
    </source>
</evidence>
<dbReference type="Gene3D" id="2.40.170.20">
    <property type="entry name" value="TonB-dependent receptor, beta-barrel domain"/>
    <property type="match status" value="1"/>
</dbReference>
<evidence type="ECO:0000256" key="8">
    <source>
        <dbReference type="PROSITE-ProRule" id="PRU01360"/>
    </source>
</evidence>
<organism evidence="13 14">
    <name type="scientific">Moheibacter lacus</name>
    <dbReference type="NCBI Taxonomy" id="2745851"/>
    <lineage>
        <taxon>Bacteria</taxon>
        <taxon>Pseudomonadati</taxon>
        <taxon>Bacteroidota</taxon>
        <taxon>Flavobacteriia</taxon>
        <taxon>Flavobacteriales</taxon>
        <taxon>Weeksellaceae</taxon>
        <taxon>Moheibacter</taxon>
    </lineage>
</organism>
<keyword evidence="3 8" id="KW-1134">Transmembrane beta strand</keyword>
<dbReference type="EMBL" id="JACDZE010000001">
    <property type="protein sequence ID" value="MBA5629167.1"/>
    <property type="molecule type" value="Genomic_DNA"/>
</dbReference>
<dbReference type="SUPFAM" id="SSF49464">
    <property type="entry name" value="Carboxypeptidase regulatory domain-like"/>
    <property type="match status" value="1"/>
</dbReference>
<dbReference type="NCBIfam" id="TIGR04056">
    <property type="entry name" value="OMP_RagA_SusC"/>
    <property type="match status" value="1"/>
</dbReference>
<dbReference type="RefSeq" id="WP_182042733.1">
    <property type="nucleotide sequence ID" value="NZ_JACDZE010000001.1"/>
</dbReference>
<evidence type="ECO:0000259" key="11">
    <source>
        <dbReference type="Pfam" id="PF00593"/>
    </source>
</evidence>
<dbReference type="SUPFAM" id="SSF56935">
    <property type="entry name" value="Porins"/>
    <property type="match status" value="1"/>
</dbReference>
<keyword evidence="14" id="KW-1185">Reference proteome</keyword>
<feature type="domain" description="TonB-dependent receptor plug" evidence="12">
    <location>
        <begin position="113"/>
        <end position="228"/>
    </location>
</feature>
<dbReference type="PROSITE" id="PS52016">
    <property type="entry name" value="TONB_DEPENDENT_REC_3"/>
    <property type="match status" value="1"/>
</dbReference>
<dbReference type="NCBIfam" id="TIGR04057">
    <property type="entry name" value="SusC_RagA_signa"/>
    <property type="match status" value="1"/>
</dbReference>
<dbReference type="InterPro" id="IPR037066">
    <property type="entry name" value="Plug_dom_sf"/>
</dbReference>
<feature type="signal peptide" evidence="10">
    <location>
        <begin position="1"/>
        <end position="21"/>
    </location>
</feature>
<dbReference type="Gene3D" id="2.170.130.10">
    <property type="entry name" value="TonB-dependent receptor, plug domain"/>
    <property type="match status" value="1"/>
</dbReference>
<gene>
    <name evidence="13" type="ORF">HU137_05205</name>
</gene>
<dbReference type="InterPro" id="IPR039426">
    <property type="entry name" value="TonB-dep_rcpt-like"/>
</dbReference>
<keyword evidence="5 9" id="KW-0798">TonB box</keyword>
<sequence length="1015" mass="111481">MRRNVLLSFLFLFAVFQLVDAQVKGVIQDQDGFAVSDAEIQVRGGEATSFTDENGAFEIDAKVGDVLVVTDMLGSSKDFAVNAEDMGTLSMSAEVLTEVVILGYGISETDEQKTGAYTTVKSEDIEKVGTLSFDQALQGQVAGVNIGAGSGQPGSYTPINIRGITSLTGSSQPLVVINGVPVTTEDLSGIAATSNPLANIDPSTIENVTVLKDAMGTSLYGSRGANGVILVTLKKGAYGTDKFSFNTEFGVGDVAFEKNDWLDAQGHANYFTTAYANATGGSFDDLYPVIVDALGWDGVSSYDWKDAVRQNSISSQKYIFNYSGGSDKMRLFSSLSYNDQEGIASNSDYNRISGYLGADWKVKEKLNLNFDVTLSKAKQTGPTDGSAFSNPIFAGYVMSPTQSFYNPDGSYNLDLYFLNPEFNPLALQEANRSDSDFYKAIVNLGGDYDITNNLNFATKFGVDYNFYDELLYWNPDFGDGNSDGADPLGDGYGYASQRNFNTWNWSNALKYQKTFADVHDLTLTAGTEAIKYNYSVVFAERKGYPAGNTKPTLDNAANPSDASSSGSDYSFMSYFGRLAYSFDNRYSLTANIRRDGSSRFGTDNKWGTFWGVGAAWNINREAFLSSSSINELKLRGSYGTVGNGEIGNYAWMNLYRAANGAYLGQAAGAITQLGNNDLKWETTKQLNVGLDFGIFENRLRATVDYYVKNVEDLLYTVPTNASSSGFTSYWTNDGELQSRGIEASLTVVPVRTDDFEWSISGNYSYNDSEIQNLNDGNISIRNGRKAWMNGHNPTEFYTRLWAGVNQENGLPLWYTDETRTTTTSELNQAAQVFTGKQALPVHNAGLSTSLTYKGFVLSSQFSYAGGHSVYDTWGFVYNSDGTYGQLNTREDWANGAWTPDNAGSATLPQVVYGGNNQSNSASTRYLYDADNIRWRSAEIGYRFGKDILGENLFLNNVYVYVKGYNLVVWTFDDDLWFDPEVATNDVDYNGIENMGLFNLTQPNLRQFIFGVKIDF</sequence>
<keyword evidence="10" id="KW-0732">Signal</keyword>
<dbReference type="InterPro" id="IPR036942">
    <property type="entry name" value="Beta-barrel_TonB_sf"/>
</dbReference>
<evidence type="ECO:0000256" key="5">
    <source>
        <dbReference type="ARBA" id="ARBA00023077"/>
    </source>
</evidence>
<dbReference type="InterPro" id="IPR023997">
    <property type="entry name" value="TonB-dep_OMP_SusC/RagA_CS"/>
</dbReference>
<proteinExistence type="inferred from homology"/>
<reference evidence="13 14" key="1">
    <citation type="submission" date="2020-07" db="EMBL/GenBank/DDBJ databases">
        <title>Moheibacter lacus sp. nov., a member of the family Flavobacteriaceae isolated from freshwater lake sediment.</title>
        <authorList>
            <person name="Liu Y."/>
        </authorList>
    </citation>
    <scope>NUCLEOTIDE SEQUENCE [LARGE SCALE GENOMIC DNA]</scope>
    <source>
        <strain evidence="13 14">BDHS18</strain>
    </source>
</reference>
<dbReference type="Proteomes" id="UP000552241">
    <property type="component" value="Unassembled WGS sequence"/>
</dbReference>
<accession>A0A838ZP69</accession>
<comment type="similarity">
    <text evidence="8 9">Belongs to the TonB-dependent receptor family.</text>
</comment>
<evidence type="ECO:0000256" key="9">
    <source>
        <dbReference type="RuleBase" id="RU003357"/>
    </source>
</evidence>
<keyword evidence="6 8" id="KW-0472">Membrane</keyword>
<dbReference type="InterPro" id="IPR012910">
    <property type="entry name" value="Plug_dom"/>
</dbReference>
<evidence type="ECO:0000256" key="7">
    <source>
        <dbReference type="ARBA" id="ARBA00023237"/>
    </source>
</evidence>
<dbReference type="Pfam" id="PF07715">
    <property type="entry name" value="Plug"/>
    <property type="match status" value="1"/>
</dbReference>
<keyword evidence="2 8" id="KW-0813">Transport</keyword>
<evidence type="ECO:0000256" key="6">
    <source>
        <dbReference type="ARBA" id="ARBA00023136"/>
    </source>
</evidence>
<feature type="chain" id="PRO_5032302036" evidence="10">
    <location>
        <begin position="22"/>
        <end position="1015"/>
    </location>
</feature>
<evidence type="ECO:0000313" key="14">
    <source>
        <dbReference type="Proteomes" id="UP000552241"/>
    </source>
</evidence>
<keyword evidence="4 8" id="KW-0812">Transmembrane</keyword>
<dbReference type="InterPro" id="IPR000531">
    <property type="entry name" value="Beta-barrel_TonB"/>
</dbReference>
<dbReference type="InterPro" id="IPR023996">
    <property type="entry name" value="TonB-dep_OMP_SusC/RagA"/>
</dbReference>
<evidence type="ECO:0000256" key="10">
    <source>
        <dbReference type="SAM" id="SignalP"/>
    </source>
</evidence>
<comment type="caution">
    <text evidence="13">The sequence shown here is derived from an EMBL/GenBank/DDBJ whole genome shotgun (WGS) entry which is preliminary data.</text>
</comment>
<evidence type="ECO:0000259" key="12">
    <source>
        <dbReference type="Pfam" id="PF07715"/>
    </source>
</evidence>
<dbReference type="GO" id="GO:0009279">
    <property type="term" value="C:cell outer membrane"/>
    <property type="evidence" value="ECO:0007669"/>
    <property type="project" value="UniProtKB-SubCell"/>
</dbReference>
<evidence type="ECO:0000256" key="4">
    <source>
        <dbReference type="ARBA" id="ARBA00022692"/>
    </source>
</evidence>
<dbReference type="Pfam" id="PF00593">
    <property type="entry name" value="TonB_dep_Rec_b-barrel"/>
    <property type="match status" value="1"/>
</dbReference>
<evidence type="ECO:0000313" key="13">
    <source>
        <dbReference type="EMBL" id="MBA5629167.1"/>
    </source>
</evidence>
<protein>
    <submittedName>
        <fullName evidence="13">SusC/RagA family TonB-linked outer membrane protein</fullName>
    </submittedName>
</protein>
<keyword evidence="7 8" id="KW-0998">Cell outer membrane</keyword>